<sequence length="426" mass="46838">MSSVTTPDPAAVDASAVPDTSAAPPNPSSEAQEVSQSSEPSILDPTPAVASTSTEAAPPLSKKAQKKLAKAAWLAERKKERRAVEKERRKEKKRAFAEKRAAGELDPEDEERERKRLKVDKGPRTPFAARVVVDLGFDEKMTENEVKSLSSQLAYTYSANKKAQHPFSSLLFTSLNGRTLTRMDATNHSAYKRWVGAEWWTEGYEQLWEGGEVGTPSPAEGAEGESAENSGRASKRTKKQQPSRAARDTVIYLTADADDELTELKEGETYIIGGIVDHNRYKNLCLEKSKEHQVRSARLPIGTYLSELRTRKVLTVNQTFEILLTWVETRDWEQALYSVIPKRKFNDSGRRRGGGASSKGRESGDEDGEGEGEDGGEDDAGEGADDDVEAKVIDVAVLEEEDVQPESPADHSGNKPKAMEVEEAVM</sequence>
<protein>
    <recommendedName>
        <fullName evidence="2">tRNA (guanine(9)-N1)-methyltransferase</fullName>
        <ecNumber evidence="1">2.1.1.221</ecNumber>
    </recommendedName>
    <alternativeName>
        <fullName evidence="7">tRNA methyltransferase 10</fullName>
    </alternativeName>
    <alternativeName>
        <fullName evidence="6">tRNA(m1G9)-methyltransferase</fullName>
    </alternativeName>
</protein>
<evidence type="ECO:0000256" key="9">
    <source>
        <dbReference type="SAM" id="MobiDB-lite"/>
    </source>
</evidence>
<evidence type="ECO:0000313" key="11">
    <source>
        <dbReference type="EMBL" id="OJT09079.1"/>
    </source>
</evidence>
<proteinExistence type="predicted"/>
<gene>
    <name evidence="11" type="ORF">TRAPUB_22</name>
</gene>
<feature type="region of interest" description="Disordered" evidence="9">
    <location>
        <begin position="1"/>
        <end position="116"/>
    </location>
</feature>
<feature type="compositionally biased region" description="Basic and acidic residues" evidence="9">
    <location>
        <begin position="408"/>
        <end position="420"/>
    </location>
</feature>
<evidence type="ECO:0000256" key="5">
    <source>
        <dbReference type="ARBA" id="ARBA00022691"/>
    </source>
</evidence>
<dbReference type="PANTHER" id="PTHR13563:SF13">
    <property type="entry name" value="TRNA METHYLTRANSFERASE 10 HOMOLOG A"/>
    <property type="match status" value="1"/>
</dbReference>
<dbReference type="CDD" id="cd18089">
    <property type="entry name" value="SPOUT_Trm10-like"/>
    <property type="match status" value="1"/>
</dbReference>
<dbReference type="PROSITE" id="PS51675">
    <property type="entry name" value="SAM_MT_TRM10"/>
    <property type="match status" value="1"/>
</dbReference>
<dbReference type="STRING" id="154538.A0A1M2VNA5"/>
<evidence type="ECO:0000256" key="8">
    <source>
        <dbReference type="ARBA" id="ARBA00048434"/>
    </source>
</evidence>
<evidence type="ECO:0000256" key="3">
    <source>
        <dbReference type="ARBA" id="ARBA00022603"/>
    </source>
</evidence>
<dbReference type="GO" id="GO:0052905">
    <property type="term" value="F:tRNA (guanosine(9)-N1)-methyltransferase activity"/>
    <property type="evidence" value="ECO:0007669"/>
    <property type="project" value="UniProtKB-EC"/>
</dbReference>
<evidence type="ECO:0000256" key="2">
    <source>
        <dbReference type="ARBA" id="ARBA00020451"/>
    </source>
</evidence>
<dbReference type="AlphaFoldDB" id="A0A1M2VNA5"/>
<evidence type="ECO:0000256" key="4">
    <source>
        <dbReference type="ARBA" id="ARBA00022679"/>
    </source>
</evidence>
<keyword evidence="4 11" id="KW-0808">Transferase</keyword>
<keyword evidence="5" id="KW-0949">S-adenosyl-L-methionine</keyword>
<dbReference type="InterPro" id="IPR038459">
    <property type="entry name" value="MT_TRM10-typ_sf"/>
</dbReference>
<feature type="region of interest" description="Disordered" evidence="9">
    <location>
        <begin position="210"/>
        <end position="243"/>
    </location>
</feature>
<dbReference type="Proteomes" id="UP000184267">
    <property type="component" value="Unassembled WGS sequence"/>
</dbReference>
<feature type="domain" description="SAM-dependent MTase TRM10-type" evidence="10">
    <location>
        <begin position="111"/>
        <end position="347"/>
    </location>
</feature>
<evidence type="ECO:0000313" key="12">
    <source>
        <dbReference type="Proteomes" id="UP000184267"/>
    </source>
</evidence>
<evidence type="ECO:0000259" key="10">
    <source>
        <dbReference type="PROSITE" id="PS51675"/>
    </source>
</evidence>
<dbReference type="InterPro" id="IPR028564">
    <property type="entry name" value="MT_TRM10-typ"/>
</dbReference>
<dbReference type="GO" id="GO:0005634">
    <property type="term" value="C:nucleus"/>
    <property type="evidence" value="ECO:0007669"/>
    <property type="project" value="TreeGrafter"/>
</dbReference>
<comment type="caution">
    <text evidence="11">The sequence shown here is derived from an EMBL/GenBank/DDBJ whole genome shotgun (WGS) entry which is preliminary data.</text>
</comment>
<evidence type="ECO:0000256" key="6">
    <source>
        <dbReference type="ARBA" id="ARBA00031792"/>
    </source>
</evidence>
<dbReference type="OrthoDB" id="278300at2759"/>
<keyword evidence="3 11" id="KW-0489">Methyltransferase</keyword>
<evidence type="ECO:0000256" key="1">
    <source>
        <dbReference type="ARBA" id="ARBA00012797"/>
    </source>
</evidence>
<dbReference type="PANTHER" id="PTHR13563">
    <property type="entry name" value="TRNA (GUANINE-9-) METHYLTRANSFERASE"/>
    <property type="match status" value="1"/>
</dbReference>
<evidence type="ECO:0000256" key="7">
    <source>
        <dbReference type="ARBA" id="ARBA00032166"/>
    </source>
</evidence>
<organism evidence="11 12">
    <name type="scientific">Trametes pubescens</name>
    <name type="common">White-rot fungus</name>
    <dbReference type="NCBI Taxonomy" id="154538"/>
    <lineage>
        <taxon>Eukaryota</taxon>
        <taxon>Fungi</taxon>
        <taxon>Dikarya</taxon>
        <taxon>Basidiomycota</taxon>
        <taxon>Agaricomycotina</taxon>
        <taxon>Agaricomycetes</taxon>
        <taxon>Polyporales</taxon>
        <taxon>Polyporaceae</taxon>
        <taxon>Trametes</taxon>
    </lineage>
</organism>
<accession>A0A1M2VNA5</accession>
<feature type="region of interest" description="Disordered" evidence="9">
    <location>
        <begin position="347"/>
        <end position="426"/>
    </location>
</feature>
<dbReference type="EC" id="2.1.1.221" evidence="1"/>
<reference evidence="11 12" key="1">
    <citation type="submission" date="2016-10" db="EMBL/GenBank/DDBJ databases">
        <title>Genome sequence of the basidiomycete white-rot fungus Trametes pubescens.</title>
        <authorList>
            <person name="Makela M.R."/>
            <person name="Granchi Z."/>
            <person name="Peng M."/>
            <person name="De Vries R.P."/>
            <person name="Grigoriev I."/>
            <person name="Riley R."/>
            <person name="Hilden K."/>
        </authorList>
    </citation>
    <scope>NUCLEOTIDE SEQUENCE [LARGE SCALE GENOMIC DNA]</scope>
    <source>
        <strain evidence="11 12">FBCC735</strain>
    </source>
</reference>
<name>A0A1M2VNA5_TRAPU</name>
<feature type="compositionally biased region" description="Low complexity" evidence="9">
    <location>
        <begin position="1"/>
        <end position="41"/>
    </location>
</feature>
<dbReference type="Gene3D" id="3.40.1280.30">
    <property type="match status" value="1"/>
</dbReference>
<feature type="compositionally biased region" description="Basic and acidic residues" evidence="9">
    <location>
        <begin position="75"/>
        <end position="103"/>
    </location>
</feature>
<dbReference type="GO" id="GO:0000049">
    <property type="term" value="F:tRNA binding"/>
    <property type="evidence" value="ECO:0007669"/>
    <property type="project" value="TreeGrafter"/>
</dbReference>
<dbReference type="GO" id="GO:0002939">
    <property type="term" value="P:tRNA N1-guanine methylation"/>
    <property type="evidence" value="ECO:0007669"/>
    <property type="project" value="TreeGrafter"/>
</dbReference>
<feature type="compositionally biased region" description="Acidic residues" evidence="9">
    <location>
        <begin position="364"/>
        <end position="388"/>
    </location>
</feature>
<dbReference type="EMBL" id="MNAD01000986">
    <property type="protein sequence ID" value="OJT09079.1"/>
    <property type="molecule type" value="Genomic_DNA"/>
</dbReference>
<keyword evidence="12" id="KW-1185">Reference proteome</keyword>
<comment type="catalytic activity">
    <reaction evidence="8">
        <text>guanosine(9) in tRNA + S-adenosyl-L-methionine = N(1)-methylguanosine(9) in tRNA + S-adenosyl-L-homocysteine + H(+)</text>
        <dbReference type="Rhea" id="RHEA:43156"/>
        <dbReference type="Rhea" id="RHEA-COMP:10367"/>
        <dbReference type="Rhea" id="RHEA-COMP:10368"/>
        <dbReference type="ChEBI" id="CHEBI:15378"/>
        <dbReference type="ChEBI" id="CHEBI:57856"/>
        <dbReference type="ChEBI" id="CHEBI:59789"/>
        <dbReference type="ChEBI" id="CHEBI:73542"/>
        <dbReference type="ChEBI" id="CHEBI:74269"/>
        <dbReference type="EC" id="2.1.1.221"/>
    </reaction>
</comment>
<dbReference type="OMA" id="FKKNDGW"/>
<dbReference type="InterPro" id="IPR007356">
    <property type="entry name" value="tRNA_m1G_MeTrfase_euk"/>
</dbReference>